<dbReference type="EC" id="2.3.1.122" evidence="3"/>
<evidence type="ECO:0000256" key="5">
    <source>
        <dbReference type="ARBA" id="ARBA00022679"/>
    </source>
</evidence>
<accession>A0A1H0JQG1</accession>
<keyword evidence="10" id="KW-1185">Reference proteome</keyword>
<sequence length="294" mass="30141">MGINRRTFILSGAGAAVVAVGGGAGLVEAGVLPGKARLDAFLSLDGGSGTVPDIASGPIVSGTFRSAARRTTVGYSIVRPPGHTGALPMAVVLHGKSVDHTDAVNGMHYDKFLAAATQSGTPPFALVTVDGGNTTYWHRRASGDDPLTMIRDELLPIAAANGLRTGRIGVTGWSMGGYGALLIGGQLGTRRVAAVAAVSPAIFADYASSSAGSFDSVADFRANDPRNDPGALDGVDVFIDCGTDDPFADQAQQMRSMLHPTPAGGMGRGAHTSAYWTRVTLDQMQFLGRSLAAV</sequence>
<dbReference type="PROSITE" id="PS51318">
    <property type="entry name" value="TAT"/>
    <property type="match status" value="1"/>
</dbReference>
<dbReference type="OrthoDB" id="3210113at2"/>
<dbReference type="AlphaFoldDB" id="A0A1H0JQG1"/>
<evidence type="ECO:0000313" key="10">
    <source>
        <dbReference type="Proteomes" id="UP000198741"/>
    </source>
</evidence>
<dbReference type="GO" id="GO:0050348">
    <property type="term" value="F:trehalose O-mycolyltransferase activity"/>
    <property type="evidence" value="ECO:0007669"/>
    <property type="project" value="UniProtKB-EC"/>
</dbReference>
<comment type="similarity">
    <text evidence="2">Belongs to the mycobacterial A85 antigen family.</text>
</comment>
<evidence type="ECO:0000313" key="9">
    <source>
        <dbReference type="EMBL" id="SDO45947.1"/>
    </source>
</evidence>
<dbReference type="InterPro" id="IPR006311">
    <property type="entry name" value="TAT_signal"/>
</dbReference>
<name>A0A1H0JQG1_9ACTN</name>
<keyword evidence="5" id="KW-0808">Transferase</keyword>
<dbReference type="PANTHER" id="PTHR48098">
    <property type="entry name" value="ENTEROCHELIN ESTERASE-RELATED"/>
    <property type="match status" value="1"/>
</dbReference>
<evidence type="ECO:0000256" key="8">
    <source>
        <dbReference type="ARBA" id="ARBA00048109"/>
    </source>
</evidence>
<dbReference type="PANTHER" id="PTHR48098:SF1">
    <property type="entry name" value="DIACYLGLYCEROL ACYLTRANSFERASE_MYCOLYLTRANSFERASE AG85A"/>
    <property type="match status" value="1"/>
</dbReference>
<organism evidence="9 10">
    <name type="scientific">Nakamurella panacisegetis</name>
    <dbReference type="NCBI Taxonomy" id="1090615"/>
    <lineage>
        <taxon>Bacteria</taxon>
        <taxon>Bacillati</taxon>
        <taxon>Actinomycetota</taxon>
        <taxon>Actinomycetes</taxon>
        <taxon>Nakamurellales</taxon>
        <taxon>Nakamurellaceae</taxon>
        <taxon>Nakamurella</taxon>
    </lineage>
</organism>
<dbReference type="RefSeq" id="WP_090474851.1">
    <property type="nucleotide sequence ID" value="NZ_LT629710.1"/>
</dbReference>
<protein>
    <recommendedName>
        <fullName evidence="7">Acyl-CoA:diacylglycerol acyltransferase</fullName>
        <ecNumber evidence="3">2.3.1.122</ecNumber>
        <ecNumber evidence="4">2.3.1.20</ecNumber>
    </recommendedName>
</protein>
<proteinExistence type="inferred from homology"/>
<keyword evidence="6" id="KW-0012">Acyltransferase</keyword>
<reference evidence="9 10" key="1">
    <citation type="submission" date="2016-10" db="EMBL/GenBank/DDBJ databases">
        <authorList>
            <person name="de Groot N.N."/>
        </authorList>
    </citation>
    <scope>NUCLEOTIDE SEQUENCE [LARGE SCALE GENOMIC DNA]</scope>
    <source>
        <strain evidence="10">P4-7,KCTC 19426,CECT 7604</strain>
    </source>
</reference>
<dbReference type="Gene3D" id="3.40.50.1820">
    <property type="entry name" value="alpha/beta hydrolase"/>
    <property type="match status" value="1"/>
</dbReference>
<dbReference type="EC" id="2.3.1.20" evidence="4"/>
<evidence type="ECO:0000256" key="4">
    <source>
        <dbReference type="ARBA" id="ARBA00013244"/>
    </source>
</evidence>
<dbReference type="STRING" id="1090615.SAMN04515671_1001"/>
<evidence type="ECO:0000256" key="7">
    <source>
        <dbReference type="ARBA" id="ARBA00032572"/>
    </source>
</evidence>
<gene>
    <name evidence="9" type="ORF">SAMN04515671_1001</name>
</gene>
<dbReference type="SUPFAM" id="SSF53474">
    <property type="entry name" value="alpha/beta-Hydrolases"/>
    <property type="match status" value="1"/>
</dbReference>
<dbReference type="InterPro" id="IPR029058">
    <property type="entry name" value="AB_hydrolase_fold"/>
</dbReference>
<dbReference type="InterPro" id="IPR000801">
    <property type="entry name" value="Esterase-like"/>
</dbReference>
<comment type="catalytic activity">
    <reaction evidence="8">
        <text>an acyl-CoA + a 1,2-diacyl-sn-glycerol = a triacyl-sn-glycerol + CoA</text>
        <dbReference type="Rhea" id="RHEA:10868"/>
        <dbReference type="ChEBI" id="CHEBI:17815"/>
        <dbReference type="ChEBI" id="CHEBI:57287"/>
        <dbReference type="ChEBI" id="CHEBI:58342"/>
        <dbReference type="ChEBI" id="CHEBI:64615"/>
        <dbReference type="EC" id="2.3.1.20"/>
    </reaction>
</comment>
<dbReference type="Pfam" id="PF00756">
    <property type="entry name" value="Esterase"/>
    <property type="match status" value="1"/>
</dbReference>
<dbReference type="GO" id="GO:0004144">
    <property type="term" value="F:diacylglycerol O-acyltransferase activity"/>
    <property type="evidence" value="ECO:0007669"/>
    <property type="project" value="UniProtKB-EC"/>
</dbReference>
<dbReference type="Proteomes" id="UP000198741">
    <property type="component" value="Chromosome I"/>
</dbReference>
<evidence type="ECO:0000256" key="3">
    <source>
        <dbReference type="ARBA" id="ARBA00012820"/>
    </source>
</evidence>
<evidence type="ECO:0000256" key="6">
    <source>
        <dbReference type="ARBA" id="ARBA00023315"/>
    </source>
</evidence>
<dbReference type="EMBL" id="LT629710">
    <property type="protein sequence ID" value="SDO45947.1"/>
    <property type="molecule type" value="Genomic_DNA"/>
</dbReference>
<comment type="catalytic activity">
    <reaction evidence="1">
        <text>2 alpha,alpha'-trehalose 6-mycolate = alpha,alpha'-trehalose 6,6'-bismycolate + alpha,alpha-trehalose</text>
        <dbReference type="Rhea" id="RHEA:23472"/>
        <dbReference type="ChEBI" id="CHEBI:16551"/>
        <dbReference type="ChEBI" id="CHEBI:18195"/>
        <dbReference type="ChEBI" id="CHEBI:18234"/>
        <dbReference type="EC" id="2.3.1.122"/>
    </reaction>
</comment>
<evidence type="ECO:0000256" key="1">
    <source>
        <dbReference type="ARBA" id="ARBA00000697"/>
    </source>
</evidence>
<dbReference type="InterPro" id="IPR050583">
    <property type="entry name" value="Mycobacterial_A85_antigen"/>
</dbReference>
<evidence type="ECO:0000256" key="2">
    <source>
        <dbReference type="ARBA" id="ARBA00005874"/>
    </source>
</evidence>